<dbReference type="GO" id="GO:0071949">
    <property type="term" value="F:FAD binding"/>
    <property type="evidence" value="ECO:0007669"/>
    <property type="project" value="InterPro"/>
</dbReference>
<feature type="domain" description="FAD-binding" evidence="6">
    <location>
        <begin position="158"/>
        <end position="370"/>
    </location>
</feature>
<dbReference type="InterPro" id="IPR002938">
    <property type="entry name" value="FAD-bd"/>
</dbReference>
<evidence type="ECO:0000256" key="2">
    <source>
        <dbReference type="ARBA" id="ARBA00022630"/>
    </source>
</evidence>
<dbReference type="EMBL" id="JARKIF010000001">
    <property type="protein sequence ID" value="KAJ7649714.1"/>
    <property type="molecule type" value="Genomic_DNA"/>
</dbReference>
<proteinExistence type="inferred from homology"/>
<evidence type="ECO:0000256" key="5">
    <source>
        <dbReference type="ARBA" id="ARBA00023033"/>
    </source>
</evidence>
<dbReference type="Gene3D" id="3.50.50.60">
    <property type="entry name" value="FAD/NAD(P)-binding domain"/>
    <property type="match status" value="1"/>
</dbReference>
<dbReference type="InterPro" id="IPR050493">
    <property type="entry name" value="FAD-dep_Monooxygenase_BioMet"/>
</dbReference>
<feature type="domain" description="FAD-binding" evidence="6">
    <location>
        <begin position="13"/>
        <end position="69"/>
    </location>
</feature>
<dbReference type="GO" id="GO:0004497">
    <property type="term" value="F:monooxygenase activity"/>
    <property type="evidence" value="ECO:0007669"/>
    <property type="project" value="UniProtKB-KW"/>
</dbReference>
<dbReference type="AlphaFoldDB" id="A0AAD7CI05"/>
<dbReference type="PANTHER" id="PTHR13789:SF309">
    <property type="entry name" value="PUTATIVE (AFU_ORTHOLOGUE AFUA_6G14510)-RELATED"/>
    <property type="match status" value="1"/>
</dbReference>
<organism evidence="7 8">
    <name type="scientific">Roridomyces roridus</name>
    <dbReference type="NCBI Taxonomy" id="1738132"/>
    <lineage>
        <taxon>Eukaryota</taxon>
        <taxon>Fungi</taxon>
        <taxon>Dikarya</taxon>
        <taxon>Basidiomycota</taxon>
        <taxon>Agaricomycotina</taxon>
        <taxon>Agaricomycetes</taxon>
        <taxon>Agaricomycetidae</taxon>
        <taxon>Agaricales</taxon>
        <taxon>Marasmiineae</taxon>
        <taxon>Mycenaceae</taxon>
        <taxon>Roridomyces</taxon>
    </lineage>
</organism>
<gene>
    <name evidence="7" type="ORF">FB45DRAFT_885677</name>
</gene>
<dbReference type="SUPFAM" id="SSF51905">
    <property type="entry name" value="FAD/NAD(P)-binding domain"/>
    <property type="match status" value="1"/>
</dbReference>
<keyword evidence="4" id="KW-0560">Oxidoreductase</keyword>
<comment type="caution">
    <text evidence="7">The sequence shown here is derived from an EMBL/GenBank/DDBJ whole genome shotgun (WGS) entry which is preliminary data.</text>
</comment>
<keyword evidence="8" id="KW-1185">Reference proteome</keyword>
<accession>A0AAD7CI05</accession>
<keyword evidence="5" id="KW-0503">Monooxygenase</keyword>
<sequence>MSSPPHSSSSPLQIAIVGAGPGGLAAALALRRSGHHVQIFEASQIKTELGAGIGLQTNALRALRALGFGKGNLRGMDYDGIVVFDAKTGTITPSPLGVQRHGGELRSVACHRSDLHDELKRLAMSPEGTGPPVQLHLGNKIVGCDPESGNLTLANGECIVADLIIGADGINSTIRTSILGSPAKPRPSGFSCFRCLFDASGLARIPELAWLTDGPLSGPRAITWSEKSFRMFFIYPVRDGSLINFGAFFEDEPEQENPDGIPIPATREEMLEKYTDAQPKFLRLLDLPIATPILKWQLRAVPILPTWIRGRAALLGDAAHGTLPLLGQGVAMAIEDAVVLGALLPSGTTREEIPTRLEAYQKLRKERGEFVRTESVEQAAVPAKRGSYARSRELQEMILEYDALKAAQDYLGTCSSA</sequence>
<evidence type="ECO:0000313" key="7">
    <source>
        <dbReference type="EMBL" id="KAJ7649714.1"/>
    </source>
</evidence>
<keyword evidence="3" id="KW-0274">FAD</keyword>
<evidence type="ECO:0000256" key="1">
    <source>
        <dbReference type="ARBA" id="ARBA00007992"/>
    </source>
</evidence>
<dbReference type="PRINTS" id="PR00420">
    <property type="entry name" value="RNGMNOXGNASE"/>
</dbReference>
<dbReference type="InterPro" id="IPR036188">
    <property type="entry name" value="FAD/NAD-bd_sf"/>
</dbReference>
<name>A0AAD7CI05_9AGAR</name>
<dbReference type="Proteomes" id="UP001221142">
    <property type="component" value="Unassembled WGS sequence"/>
</dbReference>
<comment type="similarity">
    <text evidence="1">Belongs to the paxM FAD-dependent monooxygenase family.</text>
</comment>
<evidence type="ECO:0000256" key="3">
    <source>
        <dbReference type="ARBA" id="ARBA00022827"/>
    </source>
</evidence>
<protein>
    <submittedName>
        <fullName evidence="7">FAD/NAD(P)-binding domain-containing protein</fullName>
    </submittedName>
</protein>
<keyword evidence="2" id="KW-0285">Flavoprotein</keyword>
<dbReference type="PANTHER" id="PTHR13789">
    <property type="entry name" value="MONOOXYGENASE"/>
    <property type="match status" value="1"/>
</dbReference>
<evidence type="ECO:0000313" key="8">
    <source>
        <dbReference type="Proteomes" id="UP001221142"/>
    </source>
</evidence>
<reference evidence="7" key="1">
    <citation type="submission" date="2023-03" db="EMBL/GenBank/DDBJ databases">
        <title>Massive genome expansion in bonnet fungi (Mycena s.s.) driven by repeated elements and novel gene families across ecological guilds.</title>
        <authorList>
            <consortium name="Lawrence Berkeley National Laboratory"/>
            <person name="Harder C.B."/>
            <person name="Miyauchi S."/>
            <person name="Viragh M."/>
            <person name="Kuo A."/>
            <person name="Thoen E."/>
            <person name="Andreopoulos B."/>
            <person name="Lu D."/>
            <person name="Skrede I."/>
            <person name="Drula E."/>
            <person name="Henrissat B."/>
            <person name="Morin E."/>
            <person name="Kohler A."/>
            <person name="Barry K."/>
            <person name="LaButti K."/>
            <person name="Morin E."/>
            <person name="Salamov A."/>
            <person name="Lipzen A."/>
            <person name="Mereny Z."/>
            <person name="Hegedus B."/>
            <person name="Baldrian P."/>
            <person name="Stursova M."/>
            <person name="Weitz H."/>
            <person name="Taylor A."/>
            <person name="Grigoriev I.V."/>
            <person name="Nagy L.G."/>
            <person name="Martin F."/>
            <person name="Kauserud H."/>
        </authorList>
    </citation>
    <scope>NUCLEOTIDE SEQUENCE</scope>
    <source>
        <strain evidence="7">9284</strain>
    </source>
</reference>
<dbReference type="SUPFAM" id="SSF54373">
    <property type="entry name" value="FAD-linked reductases, C-terminal domain"/>
    <property type="match status" value="1"/>
</dbReference>
<dbReference type="Pfam" id="PF01494">
    <property type="entry name" value="FAD_binding_3"/>
    <property type="match status" value="2"/>
</dbReference>
<evidence type="ECO:0000256" key="4">
    <source>
        <dbReference type="ARBA" id="ARBA00023002"/>
    </source>
</evidence>
<evidence type="ECO:0000259" key="6">
    <source>
        <dbReference type="Pfam" id="PF01494"/>
    </source>
</evidence>